<dbReference type="EMBL" id="JBHSHC010000011">
    <property type="protein sequence ID" value="MFC4766065.1"/>
    <property type="molecule type" value="Genomic_DNA"/>
</dbReference>
<evidence type="ECO:0000313" key="2">
    <source>
        <dbReference type="EMBL" id="MFC4766065.1"/>
    </source>
</evidence>
<dbReference type="Gene3D" id="3.60.40.10">
    <property type="entry name" value="PPM-type phosphatase domain"/>
    <property type="match status" value="1"/>
</dbReference>
<organism evidence="2 3">
    <name type="scientific">Effusibacillus consociatus</name>
    <dbReference type="NCBI Taxonomy" id="1117041"/>
    <lineage>
        <taxon>Bacteria</taxon>
        <taxon>Bacillati</taxon>
        <taxon>Bacillota</taxon>
        <taxon>Bacilli</taxon>
        <taxon>Bacillales</taxon>
        <taxon>Alicyclobacillaceae</taxon>
        <taxon>Effusibacillus</taxon>
    </lineage>
</organism>
<feature type="domain" description="PPM-type phosphatase" evidence="1">
    <location>
        <begin position="2"/>
        <end position="246"/>
    </location>
</feature>
<dbReference type="NCBIfam" id="NF033484">
    <property type="entry name" value="Stp1_PP2C_phos"/>
    <property type="match status" value="1"/>
</dbReference>
<dbReference type="CDD" id="cd00143">
    <property type="entry name" value="PP2Cc"/>
    <property type="match status" value="1"/>
</dbReference>
<protein>
    <submittedName>
        <fullName evidence="2">Stp1/IreP family PP2C-type Ser/Thr phosphatase</fullName>
    </submittedName>
</protein>
<dbReference type="SMART" id="SM00331">
    <property type="entry name" value="PP2C_SIG"/>
    <property type="match status" value="1"/>
</dbReference>
<name>A0ABV9PVK5_9BACL</name>
<dbReference type="InterPro" id="IPR001932">
    <property type="entry name" value="PPM-type_phosphatase-like_dom"/>
</dbReference>
<dbReference type="SMART" id="SM00332">
    <property type="entry name" value="PP2Cc"/>
    <property type="match status" value="1"/>
</dbReference>
<dbReference type="InterPro" id="IPR015655">
    <property type="entry name" value="PP2C"/>
</dbReference>
<evidence type="ECO:0000313" key="3">
    <source>
        <dbReference type="Proteomes" id="UP001596002"/>
    </source>
</evidence>
<reference evidence="3" key="1">
    <citation type="journal article" date="2019" name="Int. J. Syst. Evol. Microbiol.">
        <title>The Global Catalogue of Microorganisms (GCM) 10K type strain sequencing project: providing services to taxonomists for standard genome sequencing and annotation.</title>
        <authorList>
            <consortium name="The Broad Institute Genomics Platform"/>
            <consortium name="The Broad Institute Genome Sequencing Center for Infectious Disease"/>
            <person name="Wu L."/>
            <person name="Ma J."/>
        </authorList>
    </citation>
    <scope>NUCLEOTIDE SEQUENCE [LARGE SCALE GENOMIC DNA]</scope>
    <source>
        <strain evidence="3">WYCCWR 12678</strain>
    </source>
</reference>
<dbReference type="PANTHER" id="PTHR47992">
    <property type="entry name" value="PROTEIN PHOSPHATASE"/>
    <property type="match status" value="1"/>
</dbReference>
<evidence type="ECO:0000259" key="1">
    <source>
        <dbReference type="PROSITE" id="PS51746"/>
    </source>
</evidence>
<accession>A0ABV9PVK5</accession>
<keyword evidence="3" id="KW-1185">Reference proteome</keyword>
<dbReference type="RefSeq" id="WP_380023738.1">
    <property type="nucleotide sequence ID" value="NZ_JBHSHC010000011.1"/>
</dbReference>
<dbReference type="SUPFAM" id="SSF81606">
    <property type="entry name" value="PP2C-like"/>
    <property type="match status" value="1"/>
</dbReference>
<dbReference type="Proteomes" id="UP001596002">
    <property type="component" value="Unassembled WGS sequence"/>
</dbReference>
<sequence length="256" mass="27875">MEYAAKSHIGLVRQINEDEFAVHVDLNSYQVVLVADGMGGHMAGEIASSIAVEVAGLSLREKLQGKTEEEVESDLSDFIVESILLANEAIYQRGQSSSGCSGMGTTIVATIVSPRSITMGYIGDSRGYLLTPNGIKQLTDDHSLVNELFKNGQLTEEELSTHPQKNILTRALGTDQRVEVDLISAQWAEGDILLLCTDGLTNLVTDREIEQVMKEEGSLDDKINRLIERALEEGGNDNITVVALRNTVGEKRGETQ</sequence>
<dbReference type="InterPro" id="IPR036457">
    <property type="entry name" value="PPM-type-like_dom_sf"/>
</dbReference>
<comment type="caution">
    <text evidence="2">The sequence shown here is derived from an EMBL/GenBank/DDBJ whole genome shotgun (WGS) entry which is preliminary data.</text>
</comment>
<proteinExistence type="predicted"/>
<gene>
    <name evidence="2" type="ORF">ACFO8Q_01430</name>
</gene>
<dbReference type="Pfam" id="PF13672">
    <property type="entry name" value="PP2C_2"/>
    <property type="match status" value="1"/>
</dbReference>
<dbReference type="PROSITE" id="PS51746">
    <property type="entry name" value="PPM_2"/>
    <property type="match status" value="1"/>
</dbReference>